<keyword evidence="1" id="KW-1133">Transmembrane helix</keyword>
<dbReference type="EMBL" id="ONZP01000267">
    <property type="protein sequence ID" value="SPJ79376.1"/>
    <property type="molecule type" value="Genomic_DNA"/>
</dbReference>
<dbReference type="Proteomes" id="UP001187734">
    <property type="component" value="Unassembled WGS sequence"/>
</dbReference>
<feature type="transmembrane region" description="Helical" evidence="1">
    <location>
        <begin position="57"/>
        <end position="77"/>
    </location>
</feature>
<keyword evidence="1" id="KW-0812">Transmembrane</keyword>
<gene>
    <name evidence="2" type="ORF">FTOL_07767</name>
</gene>
<proteinExistence type="predicted"/>
<keyword evidence="1" id="KW-0472">Membrane</keyword>
<evidence type="ECO:0000256" key="1">
    <source>
        <dbReference type="SAM" id="Phobius"/>
    </source>
</evidence>
<comment type="caution">
    <text evidence="2">The sequence shown here is derived from an EMBL/GenBank/DDBJ whole genome shotgun (WGS) entry which is preliminary data.</text>
</comment>
<evidence type="ECO:0000313" key="3">
    <source>
        <dbReference type="Proteomes" id="UP001187734"/>
    </source>
</evidence>
<name>A0AAE8MBC3_9HYPO</name>
<keyword evidence="3" id="KW-1185">Reference proteome</keyword>
<reference evidence="2" key="1">
    <citation type="submission" date="2018-03" db="EMBL/GenBank/DDBJ databases">
        <authorList>
            <person name="Guldener U."/>
        </authorList>
    </citation>
    <scope>NUCLEOTIDE SEQUENCE</scope>
</reference>
<organism evidence="2 3">
    <name type="scientific">Fusarium torulosum</name>
    <dbReference type="NCBI Taxonomy" id="33205"/>
    <lineage>
        <taxon>Eukaryota</taxon>
        <taxon>Fungi</taxon>
        <taxon>Dikarya</taxon>
        <taxon>Ascomycota</taxon>
        <taxon>Pezizomycotina</taxon>
        <taxon>Sordariomycetes</taxon>
        <taxon>Hypocreomycetidae</taxon>
        <taxon>Hypocreales</taxon>
        <taxon>Nectriaceae</taxon>
        <taxon>Fusarium</taxon>
    </lineage>
</organism>
<evidence type="ECO:0000313" key="2">
    <source>
        <dbReference type="EMBL" id="SPJ79376.1"/>
    </source>
</evidence>
<protein>
    <submittedName>
        <fullName evidence="2">Uncharacterized protein</fullName>
    </submittedName>
</protein>
<sequence>MSDTELPTQDDDNAESMSLEFDEVPPFWIPPWLYTLTSVPPGSQPTKRQRQINNVQVWSLSILPIILIVCVAALAFWKKVDTRICSKIIKRKDPCVVEADPDIAGIGVRIATYTQTVCNILLLGFASDVDRTSSTYHAPILTYLATVLTLEVREYHQDEAATHADEDITYLQEDALFAAPPTLEIVDGAEECEFIGEGDDFECKIIGVRVVV</sequence>
<dbReference type="AlphaFoldDB" id="A0AAE8MBC3"/>
<accession>A0AAE8MBC3</accession>